<feature type="non-terminal residue" evidence="1">
    <location>
        <position position="49"/>
    </location>
</feature>
<gene>
    <name evidence="1" type="primary">ORF20906</name>
</gene>
<organism evidence="1">
    <name type="scientific">Arion vulgaris</name>
    <dbReference type="NCBI Taxonomy" id="1028688"/>
    <lineage>
        <taxon>Eukaryota</taxon>
        <taxon>Metazoa</taxon>
        <taxon>Spiralia</taxon>
        <taxon>Lophotrochozoa</taxon>
        <taxon>Mollusca</taxon>
        <taxon>Gastropoda</taxon>
        <taxon>Heterobranchia</taxon>
        <taxon>Euthyneura</taxon>
        <taxon>Panpulmonata</taxon>
        <taxon>Eupulmonata</taxon>
        <taxon>Stylommatophora</taxon>
        <taxon>Helicina</taxon>
        <taxon>Arionoidea</taxon>
        <taxon>Arionidae</taxon>
        <taxon>Arion</taxon>
    </lineage>
</organism>
<evidence type="ECO:0000313" key="1">
    <source>
        <dbReference type="EMBL" id="CEK53634.1"/>
    </source>
</evidence>
<sequence>MVGDNEIAHSLICFSSQGGNPHPDRWFYKVQMINLHLHQRGLYQTKNTR</sequence>
<dbReference type="AlphaFoldDB" id="A0A0B6YBU3"/>
<protein>
    <submittedName>
        <fullName evidence="1">Uncharacterized protein</fullName>
    </submittedName>
</protein>
<proteinExistence type="predicted"/>
<name>A0A0B6YBU3_9EUPU</name>
<accession>A0A0B6YBU3</accession>
<reference evidence="1" key="1">
    <citation type="submission" date="2014-12" db="EMBL/GenBank/DDBJ databases">
        <title>Insight into the proteome of Arion vulgaris.</title>
        <authorList>
            <person name="Aradska J."/>
            <person name="Bulat T."/>
            <person name="Smidak R."/>
            <person name="Sarate P."/>
            <person name="Gangsoo J."/>
            <person name="Sialana F."/>
            <person name="Bilban M."/>
            <person name="Lubec G."/>
        </authorList>
    </citation>
    <scope>NUCLEOTIDE SEQUENCE</scope>
    <source>
        <tissue evidence="1">Skin</tissue>
    </source>
</reference>
<dbReference type="EMBL" id="HACG01006769">
    <property type="protein sequence ID" value="CEK53634.1"/>
    <property type="molecule type" value="Transcribed_RNA"/>
</dbReference>